<feature type="domain" description="Calcineurin-like phosphoesterase" evidence="2">
    <location>
        <begin position="1"/>
        <end position="147"/>
    </location>
</feature>
<dbReference type="NCBIfam" id="TIGR00040">
    <property type="entry name" value="yfcE"/>
    <property type="match status" value="1"/>
</dbReference>
<dbReference type="AlphaFoldDB" id="D2RGL1"/>
<protein>
    <recommendedName>
        <fullName evidence="1">Phosphoesterase</fullName>
        <ecNumber evidence="1">3.1.4.-</ecNumber>
    </recommendedName>
</protein>
<dbReference type="OrthoDB" id="9959at2157"/>
<evidence type="ECO:0000313" key="3">
    <source>
        <dbReference type="EMBL" id="ADB57436.1"/>
    </source>
</evidence>
<dbReference type="InterPro" id="IPR024654">
    <property type="entry name" value="Calcineurin-like_PHP_lpxH"/>
</dbReference>
<dbReference type="InterPro" id="IPR000979">
    <property type="entry name" value="Phosphodiesterase_MJ0936/Vps29"/>
</dbReference>
<comment type="similarity">
    <text evidence="1">Belongs to the metallophosphoesterase superfamily. YfcE family.</text>
</comment>
<reference evidence="3 4" key="1">
    <citation type="journal article" date="2010" name="Stand. Genomic Sci.">
        <title>Complete genome sequence of Archaeoglobus profundus type strain (AV18).</title>
        <authorList>
            <person name="von Jan M."/>
            <person name="Lapidus A."/>
            <person name="Del Rio T.G."/>
            <person name="Copeland A."/>
            <person name="Tice H."/>
            <person name="Cheng J.F."/>
            <person name="Lucas S."/>
            <person name="Chen F."/>
            <person name="Nolan M."/>
            <person name="Goodwin L."/>
            <person name="Han C."/>
            <person name="Pitluck S."/>
            <person name="Liolios K."/>
            <person name="Ivanova N."/>
            <person name="Mavromatis K."/>
            <person name="Ovchinnikova G."/>
            <person name="Chertkov O."/>
            <person name="Pati A."/>
            <person name="Chen A."/>
            <person name="Palaniappan K."/>
            <person name="Land M."/>
            <person name="Hauser L."/>
            <person name="Chang Y.J."/>
            <person name="Jeffries C.D."/>
            <person name="Saunders E."/>
            <person name="Brettin T."/>
            <person name="Detter J.C."/>
            <person name="Chain P."/>
            <person name="Eichinger K."/>
            <person name="Huber H."/>
            <person name="Spring S."/>
            <person name="Rohde M."/>
            <person name="Goker M."/>
            <person name="Wirth R."/>
            <person name="Woyke T."/>
            <person name="Bristow J."/>
            <person name="Eisen J.A."/>
            <person name="Markowitz V."/>
            <person name="Hugenholtz P."/>
            <person name="Kyrpides N.C."/>
            <person name="Klenk H.P."/>
        </authorList>
    </citation>
    <scope>NUCLEOTIDE SEQUENCE [LARGE SCALE GENOMIC DNA]</scope>
    <source>
        <strain evidence="4">DSM 5631 / JCM 9629 / NBRC 100127 / Av18</strain>
    </source>
</reference>
<dbReference type="Proteomes" id="UP000001901">
    <property type="component" value="Chromosome"/>
</dbReference>
<dbReference type="PANTHER" id="PTHR43165">
    <property type="entry name" value="METALLOPHOSPHOESTERASE"/>
    <property type="match status" value="1"/>
</dbReference>
<dbReference type="RefSeq" id="WP_012939772.1">
    <property type="nucleotide sequence ID" value="NC_013741.1"/>
</dbReference>
<dbReference type="InterPro" id="IPR029052">
    <property type="entry name" value="Metallo-depent_PP-like"/>
</dbReference>
<dbReference type="KEGG" id="apo:Arcpr_0366"/>
<dbReference type="GO" id="GO:0046872">
    <property type="term" value="F:metal ion binding"/>
    <property type="evidence" value="ECO:0007669"/>
    <property type="project" value="UniProtKB-KW"/>
</dbReference>
<evidence type="ECO:0000259" key="2">
    <source>
        <dbReference type="Pfam" id="PF12850"/>
    </source>
</evidence>
<dbReference type="EMBL" id="CP001857">
    <property type="protein sequence ID" value="ADB57436.1"/>
    <property type="molecule type" value="Genomic_DNA"/>
</dbReference>
<dbReference type="InterPro" id="IPR053193">
    <property type="entry name" value="MetalloPDE_YfcE-like"/>
</dbReference>
<dbReference type="Pfam" id="PF12850">
    <property type="entry name" value="Metallophos_2"/>
    <property type="match status" value="1"/>
</dbReference>
<evidence type="ECO:0000313" key="4">
    <source>
        <dbReference type="Proteomes" id="UP000001901"/>
    </source>
</evidence>
<accession>D2RGL1</accession>
<organism evidence="3 4">
    <name type="scientific">Archaeoglobus profundus (strain DSM 5631 / JCM 9629 / NBRC 100127 / Av18)</name>
    <dbReference type="NCBI Taxonomy" id="572546"/>
    <lineage>
        <taxon>Archaea</taxon>
        <taxon>Methanobacteriati</taxon>
        <taxon>Methanobacteriota</taxon>
        <taxon>Archaeoglobi</taxon>
        <taxon>Archaeoglobales</taxon>
        <taxon>Archaeoglobaceae</taxon>
        <taxon>Archaeoglobus</taxon>
    </lineage>
</organism>
<dbReference type="GO" id="GO:0016787">
    <property type="term" value="F:hydrolase activity"/>
    <property type="evidence" value="ECO:0007669"/>
    <property type="project" value="UniProtKB-UniRule"/>
</dbReference>
<dbReference type="Gene3D" id="3.60.21.10">
    <property type="match status" value="1"/>
</dbReference>
<dbReference type="CDD" id="cd00841">
    <property type="entry name" value="MPP_YfcE"/>
    <property type="match status" value="1"/>
</dbReference>
<name>D2RGL1_ARCPA</name>
<dbReference type="PaxDb" id="572546-Arcpr_0366"/>
<evidence type="ECO:0000256" key="1">
    <source>
        <dbReference type="RuleBase" id="RU362039"/>
    </source>
</evidence>
<proteinExistence type="inferred from homology"/>
<keyword evidence="1" id="KW-0479">Metal-binding</keyword>
<dbReference type="SUPFAM" id="SSF56300">
    <property type="entry name" value="Metallo-dependent phosphatases"/>
    <property type="match status" value="1"/>
</dbReference>
<comment type="cofactor">
    <cofactor evidence="1">
        <name>a divalent metal cation</name>
        <dbReference type="ChEBI" id="CHEBI:60240"/>
    </cofactor>
</comment>
<dbReference type="InterPro" id="IPR041802">
    <property type="entry name" value="MPP_YfcE"/>
</dbReference>
<sequence length="156" mass="17642">MKFVAISDTHDNMQAIRDLIDALKSERFDFIVHAGDIVAPFAMKALKNLGKKIYFAFGNNDGEKRLLTKIAEDNEWVIGEIVEFPEGVVYHGTDARIVEILKKTNHRYLVLGHTHEVKVERVENKIIINPGEICGYLTGRRTFAIVEDGVVSVVEF</sequence>
<keyword evidence="4" id="KW-1185">Reference proteome</keyword>
<dbReference type="EC" id="3.1.4.-" evidence="1"/>
<dbReference type="PANTHER" id="PTHR43165:SF1">
    <property type="entry name" value="PHOSPHODIESTERASE MJ0936"/>
    <property type="match status" value="1"/>
</dbReference>
<dbReference type="GeneID" id="8739021"/>
<dbReference type="HOGENOM" id="CLU_063749_4_0_2"/>
<dbReference type="eggNOG" id="arCOG01141">
    <property type="taxonomic scope" value="Archaea"/>
</dbReference>
<gene>
    <name evidence="3" type="ordered locus">Arcpr_0366</name>
</gene>
<dbReference type="STRING" id="572546.Arcpr_0366"/>